<proteinExistence type="predicted"/>
<name>A0ACB9G2Q8_9ASTR</name>
<dbReference type="EMBL" id="CM042032">
    <property type="protein sequence ID" value="KAI3777824.1"/>
    <property type="molecule type" value="Genomic_DNA"/>
</dbReference>
<gene>
    <name evidence="1" type="ORF">L1987_47627</name>
</gene>
<protein>
    <submittedName>
        <fullName evidence="1">Uncharacterized protein</fullName>
    </submittedName>
</protein>
<organism evidence="1 2">
    <name type="scientific">Smallanthus sonchifolius</name>
    <dbReference type="NCBI Taxonomy" id="185202"/>
    <lineage>
        <taxon>Eukaryota</taxon>
        <taxon>Viridiplantae</taxon>
        <taxon>Streptophyta</taxon>
        <taxon>Embryophyta</taxon>
        <taxon>Tracheophyta</taxon>
        <taxon>Spermatophyta</taxon>
        <taxon>Magnoliopsida</taxon>
        <taxon>eudicotyledons</taxon>
        <taxon>Gunneridae</taxon>
        <taxon>Pentapetalae</taxon>
        <taxon>asterids</taxon>
        <taxon>campanulids</taxon>
        <taxon>Asterales</taxon>
        <taxon>Asteraceae</taxon>
        <taxon>Asteroideae</taxon>
        <taxon>Heliantheae alliance</taxon>
        <taxon>Millerieae</taxon>
        <taxon>Smallanthus</taxon>
    </lineage>
</organism>
<comment type="caution">
    <text evidence="1">The sequence shown here is derived from an EMBL/GenBank/DDBJ whole genome shotgun (WGS) entry which is preliminary data.</text>
</comment>
<keyword evidence="2" id="KW-1185">Reference proteome</keyword>
<sequence>MHMDSTPYATPPKNTFFVMEEQVEELNHERQLSTRKKGGLVTMPFIIANEAFEKVASYGLVPNMILYLMSDYKIGVAKGTNILFLWTAASNFAPVLGAFLSDSYLGRFLTIGLGSCFSLLGMFLLWLTAMIPHLKPPACNPLTETCKQTTHSQFAFLIFAFIFISMGSGGVRPCSLAFGAEQIDDKNNLNNERVLESFFGWYYAAGATAVLIAFTGIVYIQDHAGWKVGFGVPVILMLLSTLLFFVASRLYVKMKVRKSIFTSFLQVIVVAYKNRKLPSQPPNSDGWQYHKDSPDALPTKRLRFLNKACIIQNPKDLTPDGIASDPWSLCTVEQTEELKALIRVLPLWSSGLMMSINVSQSSFPVIQASTMDRHMGPNFQIPAGSFAFFTIAVIALWVILYDRVIIPLASKIRGKPVHLGVKLRMGIGLVFSTMAMVVSATVEHARRKQAIKQGLLNNPQAVIAMSAMWLVPQYCLHGLAEAFSAIGQNEFYYSEFPKSMSSIAASLFLLGMAVANLLASLILSTIERITRNGGKEGWIATNINQGRYDSYYWVLAIMSFVNLFYFVACSWAYGPCVDEMEKNEPETSNGNYPLEQLQRSRSAADEKRSLFKSSPS</sequence>
<evidence type="ECO:0000313" key="2">
    <source>
        <dbReference type="Proteomes" id="UP001056120"/>
    </source>
</evidence>
<dbReference type="Proteomes" id="UP001056120">
    <property type="component" value="Linkage Group LG15"/>
</dbReference>
<accession>A0ACB9G2Q8</accession>
<reference evidence="2" key="1">
    <citation type="journal article" date="2022" name="Mol. Ecol. Resour.">
        <title>The genomes of chicory, endive, great burdock and yacon provide insights into Asteraceae palaeo-polyploidization history and plant inulin production.</title>
        <authorList>
            <person name="Fan W."/>
            <person name="Wang S."/>
            <person name="Wang H."/>
            <person name="Wang A."/>
            <person name="Jiang F."/>
            <person name="Liu H."/>
            <person name="Zhao H."/>
            <person name="Xu D."/>
            <person name="Zhang Y."/>
        </authorList>
    </citation>
    <scope>NUCLEOTIDE SEQUENCE [LARGE SCALE GENOMIC DNA]</scope>
    <source>
        <strain evidence="2">cv. Yunnan</strain>
    </source>
</reference>
<evidence type="ECO:0000313" key="1">
    <source>
        <dbReference type="EMBL" id="KAI3777824.1"/>
    </source>
</evidence>
<reference evidence="1 2" key="2">
    <citation type="journal article" date="2022" name="Mol. Ecol. Resour.">
        <title>The genomes of chicory, endive, great burdock and yacon provide insights into Asteraceae paleo-polyploidization history and plant inulin production.</title>
        <authorList>
            <person name="Fan W."/>
            <person name="Wang S."/>
            <person name="Wang H."/>
            <person name="Wang A."/>
            <person name="Jiang F."/>
            <person name="Liu H."/>
            <person name="Zhao H."/>
            <person name="Xu D."/>
            <person name="Zhang Y."/>
        </authorList>
    </citation>
    <scope>NUCLEOTIDE SEQUENCE [LARGE SCALE GENOMIC DNA]</scope>
    <source>
        <strain evidence="2">cv. Yunnan</strain>
        <tissue evidence="1">Leaves</tissue>
    </source>
</reference>